<proteinExistence type="predicted"/>
<keyword evidence="2" id="KW-1185">Reference proteome</keyword>
<dbReference type="AlphaFoldDB" id="A0A2L2TAI2"/>
<name>A0A2L2TAI2_9HYPO</name>
<dbReference type="Proteomes" id="UP000245910">
    <property type="component" value="Chromosome I"/>
</dbReference>
<protein>
    <submittedName>
        <fullName evidence="1">Uncharacterized protein</fullName>
    </submittedName>
</protein>
<dbReference type="EMBL" id="LN649229">
    <property type="protein sequence ID" value="CEI66889.1"/>
    <property type="molecule type" value="Genomic_DNA"/>
</dbReference>
<reference evidence="2" key="1">
    <citation type="submission" date="2014-10" db="EMBL/GenBank/DDBJ databases">
        <authorList>
            <person name="King R."/>
        </authorList>
    </citation>
    <scope>NUCLEOTIDE SEQUENCE [LARGE SCALE GENOMIC DNA]</scope>
    <source>
        <strain evidence="2">A3/5</strain>
    </source>
</reference>
<accession>A0A2L2TAI2</accession>
<organism evidence="1 2">
    <name type="scientific">Fusarium venenatum</name>
    <dbReference type="NCBI Taxonomy" id="56646"/>
    <lineage>
        <taxon>Eukaryota</taxon>
        <taxon>Fungi</taxon>
        <taxon>Dikarya</taxon>
        <taxon>Ascomycota</taxon>
        <taxon>Pezizomycotina</taxon>
        <taxon>Sordariomycetes</taxon>
        <taxon>Hypocreomycetidae</taxon>
        <taxon>Hypocreales</taxon>
        <taxon>Nectriaceae</taxon>
        <taxon>Fusarium</taxon>
    </lineage>
</organism>
<sequence length="86" mass="9482">MRQHQKNPSVPSQVLGTIVMPQPLVQNMTRSVFEATVVKSASLSRFFSGFSSSSIFLAPKYLGRNVRVKDCGYASGSKACFYTNDE</sequence>
<evidence type="ECO:0000313" key="1">
    <source>
        <dbReference type="EMBL" id="CEI66889.1"/>
    </source>
</evidence>
<evidence type="ECO:0000313" key="2">
    <source>
        <dbReference type="Proteomes" id="UP000245910"/>
    </source>
</evidence>